<dbReference type="Proteomes" id="UP000654345">
    <property type="component" value="Unassembled WGS sequence"/>
</dbReference>
<dbReference type="EMBL" id="BNJG01000007">
    <property type="protein sequence ID" value="GHO60919.1"/>
    <property type="molecule type" value="Genomic_DNA"/>
</dbReference>
<reference evidence="2 3" key="1">
    <citation type="journal article" date="2021" name="Int. J. Syst. Evol. Microbiol.">
        <title>Reticulibacter mediterranei gen. nov., sp. nov., within the new family Reticulibacteraceae fam. nov., and Ktedonospora formicarum gen. nov., sp. nov., Ktedonobacter robiniae sp. nov., Dictyobacter formicarum sp. nov. and Dictyobacter arantiisoli sp. nov., belonging to the class Ktedonobacteria.</title>
        <authorList>
            <person name="Yabe S."/>
            <person name="Zheng Y."/>
            <person name="Wang C.M."/>
            <person name="Sakai Y."/>
            <person name="Abe K."/>
            <person name="Yokota A."/>
            <person name="Donadio S."/>
            <person name="Cavaletti L."/>
            <person name="Monciardini P."/>
        </authorList>
    </citation>
    <scope>NUCLEOTIDE SEQUENCE [LARGE SCALE GENOMIC DNA]</scope>
    <source>
        <strain evidence="2 3">SOSP1-30</strain>
    </source>
</reference>
<feature type="compositionally biased region" description="Polar residues" evidence="1">
    <location>
        <begin position="1"/>
        <end position="14"/>
    </location>
</feature>
<comment type="caution">
    <text evidence="2">The sequence shown here is derived from an EMBL/GenBank/DDBJ whole genome shotgun (WGS) entry which is preliminary data.</text>
</comment>
<evidence type="ECO:0000256" key="1">
    <source>
        <dbReference type="SAM" id="MobiDB-lite"/>
    </source>
</evidence>
<accession>A0ABQ3V7D7</accession>
<organism evidence="2 3">
    <name type="scientific">Ktedonobacter robiniae</name>
    <dbReference type="NCBI Taxonomy" id="2778365"/>
    <lineage>
        <taxon>Bacteria</taxon>
        <taxon>Bacillati</taxon>
        <taxon>Chloroflexota</taxon>
        <taxon>Ktedonobacteria</taxon>
        <taxon>Ktedonobacterales</taxon>
        <taxon>Ktedonobacteraceae</taxon>
        <taxon>Ktedonobacter</taxon>
    </lineage>
</organism>
<proteinExistence type="predicted"/>
<evidence type="ECO:0000313" key="3">
    <source>
        <dbReference type="Proteomes" id="UP000654345"/>
    </source>
</evidence>
<gene>
    <name evidence="2" type="ORF">KSB_93940</name>
</gene>
<name>A0ABQ3V7D7_9CHLR</name>
<feature type="region of interest" description="Disordered" evidence="1">
    <location>
        <begin position="1"/>
        <end position="21"/>
    </location>
</feature>
<keyword evidence="3" id="KW-1185">Reference proteome</keyword>
<evidence type="ECO:0000313" key="2">
    <source>
        <dbReference type="EMBL" id="GHO60919.1"/>
    </source>
</evidence>
<protein>
    <submittedName>
        <fullName evidence="2">Uncharacterized protein</fullName>
    </submittedName>
</protein>
<sequence>MSYVSAQLHEQSATLRRRRQNSVGDAVPYLRVSPPGKTTNGDAFVFAIMYGFSVNKQEISVGKREYILYGVLQQEEAILFSVPLKGDLHEAS</sequence>